<evidence type="ECO:0000259" key="2">
    <source>
        <dbReference type="Pfam" id="PF03050"/>
    </source>
</evidence>
<dbReference type="Pfam" id="PF13005">
    <property type="entry name" value="zf-IS66"/>
    <property type="match status" value="1"/>
</dbReference>
<accession>A0A0F9TAE3</accession>
<dbReference type="InterPro" id="IPR024463">
    <property type="entry name" value="Transposase_TnpC_homeodom"/>
</dbReference>
<dbReference type="AlphaFoldDB" id="A0A0F9TAE3"/>
<protein>
    <recommendedName>
        <fullName evidence="7">Transposase IS66 central domain-containing protein</fullName>
    </recommendedName>
</protein>
<dbReference type="EMBL" id="LAZR01000267">
    <property type="protein sequence ID" value="KKN78190.1"/>
    <property type="molecule type" value="Genomic_DNA"/>
</dbReference>
<feature type="region of interest" description="Disordered" evidence="1">
    <location>
        <begin position="65"/>
        <end position="90"/>
    </location>
</feature>
<dbReference type="Pfam" id="PF13817">
    <property type="entry name" value="DDE_Tnp_IS66_C"/>
    <property type="match status" value="1"/>
</dbReference>
<evidence type="ECO:0000259" key="5">
    <source>
        <dbReference type="Pfam" id="PF13817"/>
    </source>
</evidence>
<evidence type="ECO:0000259" key="4">
    <source>
        <dbReference type="Pfam" id="PF13007"/>
    </source>
</evidence>
<name>A0A0F9TAE3_9ZZZZ</name>
<organism evidence="6">
    <name type="scientific">marine sediment metagenome</name>
    <dbReference type="NCBI Taxonomy" id="412755"/>
    <lineage>
        <taxon>unclassified sequences</taxon>
        <taxon>metagenomes</taxon>
        <taxon>ecological metagenomes</taxon>
    </lineage>
</organism>
<dbReference type="PANTHER" id="PTHR33678:SF1">
    <property type="entry name" value="BLL1576 PROTEIN"/>
    <property type="match status" value="1"/>
</dbReference>
<proteinExistence type="predicted"/>
<reference evidence="6" key="1">
    <citation type="journal article" date="2015" name="Nature">
        <title>Complex archaea that bridge the gap between prokaryotes and eukaryotes.</title>
        <authorList>
            <person name="Spang A."/>
            <person name="Saw J.H."/>
            <person name="Jorgensen S.L."/>
            <person name="Zaremba-Niedzwiedzka K."/>
            <person name="Martijn J."/>
            <person name="Lind A.E."/>
            <person name="van Eijk R."/>
            <person name="Schleper C."/>
            <person name="Guy L."/>
            <person name="Ettema T.J."/>
        </authorList>
    </citation>
    <scope>NUCLEOTIDE SEQUENCE</scope>
</reference>
<evidence type="ECO:0000259" key="3">
    <source>
        <dbReference type="Pfam" id="PF13005"/>
    </source>
</evidence>
<feature type="domain" description="Transposase IS66 zinc-finger binding" evidence="3">
    <location>
        <begin position="108"/>
        <end position="152"/>
    </location>
</feature>
<dbReference type="Pfam" id="PF13007">
    <property type="entry name" value="LZ_Tnp_IS66"/>
    <property type="match status" value="1"/>
</dbReference>
<feature type="domain" description="Transposase IS66 C-terminal" evidence="5">
    <location>
        <begin position="460"/>
        <end position="498"/>
    </location>
</feature>
<feature type="domain" description="Transposase IS66 central" evidence="2">
    <location>
        <begin position="168"/>
        <end position="452"/>
    </location>
</feature>
<dbReference type="PANTHER" id="PTHR33678">
    <property type="entry name" value="BLL1576 PROTEIN"/>
    <property type="match status" value="1"/>
</dbReference>
<evidence type="ECO:0008006" key="7">
    <source>
        <dbReference type="Google" id="ProtNLM"/>
    </source>
</evidence>
<dbReference type="Pfam" id="PF03050">
    <property type="entry name" value="DDE_Tnp_IS66"/>
    <property type="match status" value="1"/>
</dbReference>
<dbReference type="NCBIfam" id="NF033517">
    <property type="entry name" value="transpos_IS66"/>
    <property type="match status" value="1"/>
</dbReference>
<evidence type="ECO:0000313" key="6">
    <source>
        <dbReference type="EMBL" id="KKN78190.1"/>
    </source>
</evidence>
<dbReference type="InterPro" id="IPR052344">
    <property type="entry name" value="Transposase-related"/>
</dbReference>
<sequence>MNLVADTLPDDPGTLKAMLIAERLRAERLLQIIKELQRHRFGRRAETLPEDQLLLGLEEVEQGAAADEAAEETAGPAVRTERAAKRRANRGSLPAHLPRIETVVDIEDKACPCCRHALHVIGEDVAERLDIVPAQFRVLVTRRPRYGCRSCEGIVIQAPAPARLIEGGIPTEATVAQVLVSKYADHLPLYRQAQIYARQGVHLDRSTLADWVGRAAFLLRPVHERLLGHLRASTKLFADETTAPVLDPGRGRTKTGQLFAYARDDRPFGGDDPPAVAYIYAPDRKAERPIAHLQGFAGILQVDGYGGYKVLAEKGDVRLAFCWAHVRRRFYELAAAGPAPIAAEVLERIATLYGIEAEIRGRPADARRLARQERSLPILDALEPFLREKLGLISQKTKLAEAIRYTLSRWKGLNRFVGDGRVEIDNNIVERSIRPLALTRKNALFAGSDGGAGHWAVIASLIETCKLNGIEPQAYLIAIMTLIVQGHPNSGIDDLLPWQFKPADQFAAVA</sequence>
<feature type="domain" description="Transposase TnpC homeodomain" evidence="4">
    <location>
        <begin position="28"/>
        <end position="101"/>
    </location>
</feature>
<gene>
    <name evidence="6" type="ORF">LCGC14_0352910</name>
</gene>
<evidence type="ECO:0000256" key="1">
    <source>
        <dbReference type="SAM" id="MobiDB-lite"/>
    </source>
</evidence>
<dbReference type="InterPro" id="IPR004291">
    <property type="entry name" value="Transposase_IS66_central"/>
</dbReference>
<dbReference type="InterPro" id="IPR024474">
    <property type="entry name" value="Znf_dom_IS66"/>
</dbReference>
<dbReference type="InterPro" id="IPR039552">
    <property type="entry name" value="IS66_C"/>
</dbReference>
<comment type="caution">
    <text evidence="6">The sequence shown here is derived from an EMBL/GenBank/DDBJ whole genome shotgun (WGS) entry which is preliminary data.</text>
</comment>